<dbReference type="OrthoDB" id="3561022at2759"/>
<feature type="compositionally biased region" description="Polar residues" evidence="1">
    <location>
        <begin position="13"/>
        <end position="38"/>
    </location>
</feature>
<evidence type="ECO:0000313" key="3">
    <source>
        <dbReference type="Proteomes" id="UP000235672"/>
    </source>
</evidence>
<keyword evidence="3" id="KW-1185">Reference proteome</keyword>
<protein>
    <submittedName>
        <fullName evidence="2">Uncharacterized protein</fullName>
    </submittedName>
</protein>
<evidence type="ECO:0000313" key="2">
    <source>
        <dbReference type="EMBL" id="PMD27838.1"/>
    </source>
</evidence>
<sequence length="244" mass="28369">MSRERGEYETLELPSNESNAISTSEPSTTISYRPTNPLSRVPQEIRDRIQDYADQGQGQLHHDYRTPAFIVALRPDRDLYAGALRHYWRTNAHITIQNEEGFLSKPKEEIERLRNLHITWGERLTENPRINFFTLSSRPDVYANIQSIIIDFGRNVPGHVNFILELVSQLPKLRRLGIRFCGPNEYNGSEKSYDGRIEWSLSEIYARLGVVAKREERDAPDGAQLWFWEAEEGKVLDVERIREV</sequence>
<accession>A0A2J6QNK6</accession>
<evidence type="ECO:0000256" key="1">
    <source>
        <dbReference type="SAM" id="MobiDB-lite"/>
    </source>
</evidence>
<proteinExistence type="predicted"/>
<name>A0A2J6QNK6_9HELO</name>
<dbReference type="AlphaFoldDB" id="A0A2J6QNK6"/>
<gene>
    <name evidence="2" type="ORF">NA56DRAFT_696856</name>
</gene>
<reference evidence="2 3" key="1">
    <citation type="submission" date="2016-05" db="EMBL/GenBank/DDBJ databases">
        <title>A degradative enzymes factory behind the ericoid mycorrhizal symbiosis.</title>
        <authorList>
            <consortium name="DOE Joint Genome Institute"/>
            <person name="Martino E."/>
            <person name="Morin E."/>
            <person name="Grelet G."/>
            <person name="Kuo A."/>
            <person name="Kohler A."/>
            <person name="Daghino S."/>
            <person name="Barry K."/>
            <person name="Choi C."/>
            <person name="Cichocki N."/>
            <person name="Clum A."/>
            <person name="Copeland A."/>
            <person name="Hainaut M."/>
            <person name="Haridas S."/>
            <person name="Labutti K."/>
            <person name="Lindquist E."/>
            <person name="Lipzen A."/>
            <person name="Khouja H.-R."/>
            <person name="Murat C."/>
            <person name="Ohm R."/>
            <person name="Olson A."/>
            <person name="Spatafora J."/>
            <person name="Veneault-Fourrey C."/>
            <person name="Henrissat B."/>
            <person name="Grigoriev I."/>
            <person name="Martin F."/>
            <person name="Perotto S."/>
        </authorList>
    </citation>
    <scope>NUCLEOTIDE SEQUENCE [LARGE SCALE GENOMIC DNA]</scope>
    <source>
        <strain evidence="2 3">UAMH 7357</strain>
    </source>
</reference>
<organism evidence="2 3">
    <name type="scientific">Hyaloscypha hepaticicola</name>
    <dbReference type="NCBI Taxonomy" id="2082293"/>
    <lineage>
        <taxon>Eukaryota</taxon>
        <taxon>Fungi</taxon>
        <taxon>Dikarya</taxon>
        <taxon>Ascomycota</taxon>
        <taxon>Pezizomycotina</taxon>
        <taxon>Leotiomycetes</taxon>
        <taxon>Helotiales</taxon>
        <taxon>Hyaloscyphaceae</taxon>
        <taxon>Hyaloscypha</taxon>
    </lineage>
</organism>
<feature type="region of interest" description="Disordered" evidence="1">
    <location>
        <begin position="1"/>
        <end position="38"/>
    </location>
</feature>
<dbReference type="Proteomes" id="UP000235672">
    <property type="component" value="Unassembled WGS sequence"/>
</dbReference>
<dbReference type="EMBL" id="KZ613465">
    <property type="protein sequence ID" value="PMD27838.1"/>
    <property type="molecule type" value="Genomic_DNA"/>
</dbReference>